<accession>A0A9K3J8I2</accession>
<dbReference type="InterPro" id="IPR007321">
    <property type="entry name" value="Transposase_28"/>
</dbReference>
<gene>
    <name evidence="3" type="ORF">HanXRQr2_Chr04g0173601</name>
</gene>
<sequence length="600" mass="66083">MEWGIGLKFNPVAPGCDKSVDQCPSGSIALYCRHFKFFNLCHPFSTFVLNVLEYYRVSFGQIHPKGLARVLHFEVLCRASGYDPSLLLFRRFFRLAKNGDWFTFETSKVDTCLILPWLPPLVPGKIGSFGKLWDKPDRSPVLMRSGQVMSALDFVKSDDTSDVVFMDAQAAEGDDAVAWGSKHRFEDVGYVSVTNVKGFTKTAVPNALTRRSARRMLKSAAQSTSCDPVELSDDIEVSEGQGPDAEKEKNLVVLGKKKALGKKVTVTPVQGSSSKDVEGLSEDEVYVPNWSVKVGDSFKDANVCADVLANFAPPGVRGAISKMEGDKEYEKFSKKKEKMKAFMAIMKKDIDSFAKKEAAWVKKVGELTCRHEIEIGDLKNSFEADKMKLKADREALDVQKKAFAEKKEGLKASVVQATGDNQWLIEQGFQQVVTYLLHSTEFNSALGDVYTKLLNYGKHLGLVAGFKLHESGQALELSPLFRPEASEIFKESIHQMERLTYPYVSEVSSCFGKPLFVLQELKPAGLNEKVCSEVLDSLSKKRSRSSDSEETFSEDADVSKEASLEGSAIAGDGDPKAKKAKKAKKGKGDGSGASKPSTDV</sequence>
<dbReference type="Pfam" id="PF04195">
    <property type="entry name" value="Transposase_28"/>
    <property type="match status" value="1"/>
</dbReference>
<organism evidence="3 4">
    <name type="scientific">Helianthus annuus</name>
    <name type="common">Common sunflower</name>
    <dbReference type="NCBI Taxonomy" id="4232"/>
    <lineage>
        <taxon>Eukaryota</taxon>
        <taxon>Viridiplantae</taxon>
        <taxon>Streptophyta</taxon>
        <taxon>Embryophyta</taxon>
        <taxon>Tracheophyta</taxon>
        <taxon>Spermatophyta</taxon>
        <taxon>Magnoliopsida</taxon>
        <taxon>eudicotyledons</taxon>
        <taxon>Gunneridae</taxon>
        <taxon>Pentapetalae</taxon>
        <taxon>asterids</taxon>
        <taxon>campanulids</taxon>
        <taxon>Asterales</taxon>
        <taxon>Asteraceae</taxon>
        <taxon>Asteroideae</taxon>
        <taxon>Heliantheae alliance</taxon>
        <taxon>Heliantheae</taxon>
        <taxon>Helianthus</taxon>
    </lineage>
</organism>
<evidence type="ECO:0000313" key="4">
    <source>
        <dbReference type="Proteomes" id="UP000215914"/>
    </source>
</evidence>
<dbReference type="AlphaFoldDB" id="A0A9K3J8I2"/>
<evidence type="ECO:0000256" key="1">
    <source>
        <dbReference type="SAM" id="MobiDB-lite"/>
    </source>
</evidence>
<dbReference type="EMBL" id="MNCJ02000319">
    <property type="protein sequence ID" value="KAF5810776.1"/>
    <property type="molecule type" value="Genomic_DNA"/>
</dbReference>
<comment type="caution">
    <text evidence="3">The sequence shown here is derived from an EMBL/GenBank/DDBJ whole genome shotgun (WGS) entry which is preliminary data.</text>
</comment>
<reference evidence="3" key="1">
    <citation type="journal article" date="2017" name="Nature">
        <title>The sunflower genome provides insights into oil metabolism, flowering and Asterid evolution.</title>
        <authorList>
            <person name="Badouin H."/>
            <person name="Gouzy J."/>
            <person name="Grassa C.J."/>
            <person name="Murat F."/>
            <person name="Staton S.E."/>
            <person name="Cottret L."/>
            <person name="Lelandais-Briere C."/>
            <person name="Owens G.L."/>
            <person name="Carrere S."/>
            <person name="Mayjonade B."/>
            <person name="Legrand L."/>
            <person name="Gill N."/>
            <person name="Kane N.C."/>
            <person name="Bowers J.E."/>
            <person name="Hubner S."/>
            <person name="Bellec A."/>
            <person name="Berard A."/>
            <person name="Berges H."/>
            <person name="Blanchet N."/>
            <person name="Boniface M.C."/>
            <person name="Brunel D."/>
            <person name="Catrice O."/>
            <person name="Chaidir N."/>
            <person name="Claudel C."/>
            <person name="Donnadieu C."/>
            <person name="Faraut T."/>
            <person name="Fievet G."/>
            <person name="Helmstetter N."/>
            <person name="King M."/>
            <person name="Knapp S.J."/>
            <person name="Lai Z."/>
            <person name="Le Paslier M.C."/>
            <person name="Lippi Y."/>
            <person name="Lorenzon L."/>
            <person name="Mandel J.R."/>
            <person name="Marage G."/>
            <person name="Marchand G."/>
            <person name="Marquand E."/>
            <person name="Bret-Mestries E."/>
            <person name="Morien E."/>
            <person name="Nambeesan S."/>
            <person name="Nguyen T."/>
            <person name="Pegot-Espagnet P."/>
            <person name="Pouilly N."/>
            <person name="Raftis F."/>
            <person name="Sallet E."/>
            <person name="Schiex T."/>
            <person name="Thomas J."/>
            <person name="Vandecasteele C."/>
            <person name="Vares D."/>
            <person name="Vear F."/>
            <person name="Vautrin S."/>
            <person name="Crespi M."/>
            <person name="Mangin B."/>
            <person name="Burke J.M."/>
            <person name="Salse J."/>
            <person name="Munos S."/>
            <person name="Vincourt P."/>
            <person name="Rieseberg L.H."/>
            <person name="Langlade N.B."/>
        </authorList>
    </citation>
    <scope>NUCLEOTIDE SEQUENCE</scope>
    <source>
        <tissue evidence="3">Leaves</tissue>
    </source>
</reference>
<evidence type="ECO:0000259" key="2">
    <source>
        <dbReference type="Pfam" id="PF04195"/>
    </source>
</evidence>
<dbReference type="PANTHER" id="PTHR31099">
    <property type="entry name" value="OS06G0165300 PROTEIN"/>
    <property type="match status" value="1"/>
</dbReference>
<proteinExistence type="predicted"/>
<name>A0A9K3J8I2_HELAN</name>
<dbReference type="PANTHER" id="PTHR31099:SF41">
    <property type="entry name" value="TRANSPOSASE (PUTATIVE), GYPSY TYPE-RELATED"/>
    <property type="match status" value="1"/>
</dbReference>
<feature type="region of interest" description="Disordered" evidence="1">
    <location>
        <begin position="542"/>
        <end position="600"/>
    </location>
</feature>
<reference evidence="3" key="2">
    <citation type="submission" date="2020-06" db="EMBL/GenBank/DDBJ databases">
        <title>Helianthus annuus Genome sequencing and assembly Release 2.</title>
        <authorList>
            <person name="Gouzy J."/>
            <person name="Langlade N."/>
            <person name="Munos S."/>
        </authorList>
    </citation>
    <scope>NUCLEOTIDE SEQUENCE</scope>
    <source>
        <tissue evidence="3">Leaves</tissue>
    </source>
</reference>
<protein>
    <recommendedName>
        <fullName evidence="2">Transposase (putative) gypsy type domain-containing protein</fullName>
    </recommendedName>
</protein>
<keyword evidence="4" id="KW-1185">Reference proteome</keyword>
<dbReference type="Proteomes" id="UP000215914">
    <property type="component" value="Unassembled WGS sequence"/>
</dbReference>
<evidence type="ECO:0000313" key="3">
    <source>
        <dbReference type="EMBL" id="KAF5810776.1"/>
    </source>
</evidence>
<feature type="domain" description="Transposase (putative) gypsy type" evidence="2">
    <location>
        <begin position="39"/>
        <end position="95"/>
    </location>
</feature>
<dbReference type="Gramene" id="mRNA:HanXRQr2_Chr04g0173601">
    <property type="protein sequence ID" value="mRNA:HanXRQr2_Chr04g0173601"/>
    <property type="gene ID" value="HanXRQr2_Chr04g0173601"/>
</dbReference>